<accession>A0A399SPP3</accession>
<reference evidence="5 6" key="1">
    <citation type="submission" date="2018-08" db="EMBL/GenBank/DDBJ databases">
        <title>Pallidiluteibacterium maritimus gen. nov., sp. nov., isolated from coastal sediment.</title>
        <authorList>
            <person name="Zhou L.Y."/>
        </authorList>
    </citation>
    <scope>NUCLEOTIDE SEQUENCE [LARGE SCALE GENOMIC DNA]</scope>
    <source>
        <strain evidence="5 6">XSD2</strain>
    </source>
</reference>
<evidence type="ECO:0000313" key="5">
    <source>
        <dbReference type="EMBL" id="RIJ45680.1"/>
    </source>
</evidence>
<evidence type="ECO:0000256" key="2">
    <source>
        <dbReference type="ARBA" id="ARBA00022679"/>
    </source>
</evidence>
<keyword evidence="2 5" id="KW-0808">Transferase</keyword>
<organism evidence="5 6">
    <name type="scientific">Maribellus luteus</name>
    <dbReference type="NCBI Taxonomy" id="2305463"/>
    <lineage>
        <taxon>Bacteria</taxon>
        <taxon>Pseudomonadati</taxon>
        <taxon>Bacteroidota</taxon>
        <taxon>Bacteroidia</taxon>
        <taxon>Marinilabiliales</taxon>
        <taxon>Prolixibacteraceae</taxon>
        <taxon>Maribellus</taxon>
    </lineage>
</organism>
<dbReference type="GO" id="GO:0051075">
    <property type="term" value="F:S-adenosylmethionine:tRNA ribosyltransferase-isomerase activity"/>
    <property type="evidence" value="ECO:0007669"/>
    <property type="project" value="TreeGrafter"/>
</dbReference>
<comment type="caution">
    <text evidence="5">The sequence shown here is derived from an EMBL/GenBank/DDBJ whole genome shotgun (WGS) entry which is preliminary data.</text>
</comment>
<keyword evidence="5" id="KW-0413">Isomerase</keyword>
<evidence type="ECO:0000256" key="4">
    <source>
        <dbReference type="ARBA" id="ARBA00022785"/>
    </source>
</evidence>
<dbReference type="InterPro" id="IPR036100">
    <property type="entry name" value="QueA_sf"/>
</dbReference>
<dbReference type="GO" id="GO:0008616">
    <property type="term" value="P:tRNA queuosine(34) biosynthetic process"/>
    <property type="evidence" value="ECO:0007669"/>
    <property type="project" value="UniProtKB-KW"/>
</dbReference>
<dbReference type="Proteomes" id="UP000265926">
    <property type="component" value="Unassembled WGS sequence"/>
</dbReference>
<dbReference type="SUPFAM" id="SSF111337">
    <property type="entry name" value="QueA-like"/>
    <property type="match status" value="1"/>
</dbReference>
<sequence length="411" mass="47377">MGLTSYKDIKISDFTYELPDERIAKYPLKERDKSKLLTWKDGKTGEDIFENCSSYLPDNAQLVFNNTRVIHARLFFYKETGAKIEIFCLEPVEPGDHQLAFQQTEEVTWKCMVGNSKKWKEGFLTHTFELDGKTINLTAAKVAQEENTFHIRFIWNGGIHFSEIIGHIGQLPIPPYLKRETEESDEETYQTVYAKIDGSVAAPTAGLHFTNSVFEGLRKKNIQTREVTLHVGAGTFQPVKSETIDGHTMHHEQVEIPIDILRSFLEDPRNIIAVGTTSVRSVESLYWIGLQLEEKRFDPFHPEVKQWEPYQNEASISIEKALQNIIYFLAENNEKAIRFSTQIIILPGYNFKLISGMFTNFHQPQSTLLLLISAFLGDDWKKVYEYALANNFRFLSYGDSNLYLKSNHRQI</sequence>
<dbReference type="Pfam" id="PF02547">
    <property type="entry name" value="Queuosine_synth"/>
    <property type="match status" value="1"/>
</dbReference>
<keyword evidence="3" id="KW-0949">S-adenosyl-L-methionine</keyword>
<proteinExistence type="predicted"/>
<dbReference type="EMBL" id="QWGR01000021">
    <property type="protein sequence ID" value="RIJ45680.1"/>
    <property type="molecule type" value="Genomic_DNA"/>
</dbReference>
<name>A0A399SPP3_9BACT</name>
<dbReference type="PANTHER" id="PTHR30307">
    <property type="entry name" value="S-ADENOSYLMETHIONINE:TRNA RIBOSYLTRANSFERASE-ISOMERASE"/>
    <property type="match status" value="1"/>
</dbReference>
<dbReference type="Gene3D" id="2.40.10.240">
    <property type="entry name" value="QueA-like"/>
    <property type="match status" value="1"/>
</dbReference>
<dbReference type="InterPro" id="IPR042119">
    <property type="entry name" value="QueA_dom2"/>
</dbReference>
<evidence type="ECO:0000313" key="6">
    <source>
        <dbReference type="Proteomes" id="UP000265926"/>
    </source>
</evidence>
<dbReference type="PANTHER" id="PTHR30307:SF0">
    <property type="entry name" value="S-ADENOSYLMETHIONINE:TRNA RIBOSYLTRANSFERASE-ISOMERASE"/>
    <property type="match status" value="1"/>
</dbReference>
<gene>
    <name evidence="5" type="ORF">D1614_21995</name>
</gene>
<evidence type="ECO:0000256" key="1">
    <source>
        <dbReference type="ARBA" id="ARBA00022490"/>
    </source>
</evidence>
<keyword evidence="6" id="KW-1185">Reference proteome</keyword>
<protein>
    <submittedName>
        <fullName evidence="5">S-adenosylmethionine:tRNA ribosyltransferase-isomerase</fullName>
    </submittedName>
</protein>
<dbReference type="Gene3D" id="3.40.1780.10">
    <property type="entry name" value="QueA-like"/>
    <property type="match status" value="1"/>
</dbReference>
<keyword evidence="4" id="KW-0671">Queuosine biosynthesis</keyword>
<dbReference type="AlphaFoldDB" id="A0A399SPP3"/>
<dbReference type="InterPro" id="IPR003699">
    <property type="entry name" value="QueA"/>
</dbReference>
<evidence type="ECO:0000256" key="3">
    <source>
        <dbReference type="ARBA" id="ARBA00022691"/>
    </source>
</evidence>
<keyword evidence="1" id="KW-0963">Cytoplasm</keyword>
<dbReference type="InterPro" id="IPR042118">
    <property type="entry name" value="QueA_dom1"/>
</dbReference>
<dbReference type="OrthoDB" id="9805933at2"/>